<dbReference type="PANTHER" id="PTHR43498:SF1">
    <property type="entry name" value="COB--COM HETERODISULFIDE REDUCTASE IRON-SULFUR SUBUNIT A"/>
    <property type="match status" value="1"/>
</dbReference>
<sequence>MMAKERWKALAITLLLLALVTGGIMGYVYLERNSTDNKHKHQALLRVESVAEPKTAYDVIVAGTDPEGVAAAVSAARNGLSVLLVDGRGREILGGLMTIGWLNSLDMNKSPEQPRLGKINQLNKGIYQEWFDRIEGTSFDVNTAANEFYRMVKAEPNIDVLMQVQSMEPIVAQGGTAAVIEGLRIVDQSGRTLEISADAVIDATQDADIAAMAGVPYTLGREDLGRPEDRMAVTLVFKMSGVTQEVWDSFAGIGDGTGIDKMSAWGFMKAREYESSNPEKVGIRALNVGRQNDDTVLINAMHIFGIDPLNPDSVKEAIEIGTKEAPLIVDYLRKTYKELANVEYAGVAEELYVRETRHIQGEYRLTAGDVLDNRDFWDAIAYGSYAVDIQRMNHQDRGAIVMAPEQYGVPFRTLVPLAVDNLLVVGRAASFDSIPHGSARVIPLGMATGEAAGAAAKLAQEKSMTFRELSGSKESIAELRKRLTRQGMDLERAKFPLPEYAKHPHYKGLIAAVSMSLAFGGEFNEAFGLDNQATAGQFANIMATVKIVHADHFAGNPYLAIDGMADAGKQPLTLEQLAYTISLTAELEASRENALETLKTSGLLEADTLAMIGDPSQLKVGEMFSLVRDVVKNHAGIVYE</sequence>
<dbReference type="PANTHER" id="PTHR43498">
    <property type="entry name" value="FERREDOXIN:COB-COM HETERODISULFIDE REDUCTASE SUBUNIT A"/>
    <property type="match status" value="1"/>
</dbReference>
<reference evidence="6" key="1">
    <citation type="submission" date="2022-08" db="EMBL/GenBank/DDBJ databases">
        <title>The genomic sequence of strain Paenibacillus sp. SCIV0701.</title>
        <authorList>
            <person name="Zhao H."/>
        </authorList>
    </citation>
    <scope>NUCLEOTIDE SEQUENCE</scope>
    <source>
        <strain evidence="6">SCIV0701</strain>
    </source>
</reference>
<protein>
    <submittedName>
        <fullName evidence="6">FAD-dependent oxidoreductase</fullName>
    </submittedName>
</protein>
<keyword evidence="5" id="KW-0411">Iron-sulfur</keyword>
<evidence type="ECO:0000313" key="6">
    <source>
        <dbReference type="EMBL" id="MCR2807895.1"/>
    </source>
</evidence>
<dbReference type="RefSeq" id="WP_257452793.1">
    <property type="nucleotide sequence ID" value="NZ_JANIPJ010000036.1"/>
</dbReference>
<keyword evidence="7" id="KW-1185">Reference proteome</keyword>
<dbReference type="InterPro" id="IPR039650">
    <property type="entry name" value="HdrA-like"/>
</dbReference>
<keyword evidence="3" id="KW-0560">Oxidoreductase</keyword>
<gene>
    <name evidence="6" type="ORF">NQZ67_28870</name>
</gene>
<accession>A0A9X2MWV2</accession>
<keyword evidence="2" id="KW-0479">Metal-binding</keyword>
<evidence type="ECO:0000256" key="5">
    <source>
        <dbReference type="ARBA" id="ARBA00023014"/>
    </source>
</evidence>
<dbReference type="Pfam" id="PF12831">
    <property type="entry name" value="FAD_oxidored"/>
    <property type="match status" value="1"/>
</dbReference>
<proteinExistence type="predicted"/>
<dbReference type="EMBL" id="JANIPJ010000036">
    <property type="protein sequence ID" value="MCR2807895.1"/>
    <property type="molecule type" value="Genomic_DNA"/>
</dbReference>
<keyword evidence="4" id="KW-0408">Iron</keyword>
<organism evidence="6 7">
    <name type="scientific">Paenibacillus soyae</name>
    <dbReference type="NCBI Taxonomy" id="2969249"/>
    <lineage>
        <taxon>Bacteria</taxon>
        <taxon>Bacillati</taxon>
        <taxon>Bacillota</taxon>
        <taxon>Bacilli</taxon>
        <taxon>Bacillales</taxon>
        <taxon>Paenibacillaceae</taxon>
        <taxon>Paenibacillus</taxon>
    </lineage>
</organism>
<evidence type="ECO:0000256" key="1">
    <source>
        <dbReference type="ARBA" id="ARBA00022485"/>
    </source>
</evidence>
<dbReference type="Gene3D" id="3.50.50.60">
    <property type="entry name" value="FAD/NAD(P)-binding domain"/>
    <property type="match status" value="1"/>
</dbReference>
<dbReference type="GO" id="GO:0051539">
    <property type="term" value="F:4 iron, 4 sulfur cluster binding"/>
    <property type="evidence" value="ECO:0007669"/>
    <property type="project" value="UniProtKB-KW"/>
</dbReference>
<dbReference type="GO" id="GO:0046872">
    <property type="term" value="F:metal ion binding"/>
    <property type="evidence" value="ECO:0007669"/>
    <property type="project" value="UniProtKB-KW"/>
</dbReference>
<evidence type="ECO:0000256" key="4">
    <source>
        <dbReference type="ARBA" id="ARBA00023004"/>
    </source>
</evidence>
<dbReference type="GO" id="GO:0016491">
    <property type="term" value="F:oxidoreductase activity"/>
    <property type="evidence" value="ECO:0007669"/>
    <property type="project" value="UniProtKB-KW"/>
</dbReference>
<name>A0A9X2MWV2_9BACL</name>
<keyword evidence="1" id="KW-0004">4Fe-4S</keyword>
<comment type="caution">
    <text evidence="6">The sequence shown here is derived from an EMBL/GenBank/DDBJ whole genome shotgun (WGS) entry which is preliminary data.</text>
</comment>
<evidence type="ECO:0000256" key="2">
    <source>
        <dbReference type="ARBA" id="ARBA00022723"/>
    </source>
</evidence>
<dbReference type="SUPFAM" id="SSF51905">
    <property type="entry name" value="FAD/NAD(P)-binding domain"/>
    <property type="match status" value="1"/>
</dbReference>
<evidence type="ECO:0000313" key="7">
    <source>
        <dbReference type="Proteomes" id="UP001141950"/>
    </source>
</evidence>
<dbReference type="InterPro" id="IPR036188">
    <property type="entry name" value="FAD/NAD-bd_sf"/>
</dbReference>
<dbReference type="Proteomes" id="UP001141950">
    <property type="component" value="Unassembled WGS sequence"/>
</dbReference>
<evidence type="ECO:0000256" key="3">
    <source>
        <dbReference type="ARBA" id="ARBA00023002"/>
    </source>
</evidence>
<dbReference type="AlphaFoldDB" id="A0A9X2MWV2"/>